<proteinExistence type="inferred from homology"/>
<feature type="transmembrane region" description="Helical" evidence="7">
    <location>
        <begin position="22"/>
        <end position="41"/>
    </location>
</feature>
<keyword evidence="6 7" id="KW-0472">Membrane</keyword>
<protein>
    <submittedName>
        <fullName evidence="8">Sulfate exporter family transporter</fullName>
    </submittedName>
</protein>
<name>A0A6M9PFN3_9BURK</name>
<evidence type="ECO:0000256" key="5">
    <source>
        <dbReference type="ARBA" id="ARBA00022989"/>
    </source>
</evidence>
<feature type="transmembrane region" description="Helical" evidence="7">
    <location>
        <begin position="297"/>
        <end position="316"/>
    </location>
</feature>
<comment type="subcellular location">
    <subcellularLocation>
        <location evidence="1">Cell membrane</location>
        <topology evidence="1">Multi-pass membrane protein</topology>
    </subcellularLocation>
</comment>
<evidence type="ECO:0000256" key="6">
    <source>
        <dbReference type="ARBA" id="ARBA00023136"/>
    </source>
</evidence>
<keyword evidence="5 7" id="KW-1133">Transmembrane helix</keyword>
<evidence type="ECO:0000313" key="9">
    <source>
        <dbReference type="Proteomes" id="UP000501090"/>
    </source>
</evidence>
<organism evidence="8 9">
    <name type="scientific">Polynucleobacter arcticus</name>
    <dbReference type="NCBI Taxonomy" id="1743165"/>
    <lineage>
        <taxon>Bacteria</taxon>
        <taxon>Pseudomonadati</taxon>
        <taxon>Pseudomonadota</taxon>
        <taxon>Betaproteobacteria</taxon>
        <taxon>Burkholderiales</taxon>
        <taxon>Burkholderiaceae</taxon>
        <taxon>Polynucleobacter</taxon>
    </lineage>
</organism>
<comment type="similarity">
    <text evidence="2">Belongs to the UPF0324 family.</text>
</comment>
<dbReference type="Proteomes" id="UP000501090">
    <property type="component" value="Chromosome"/>
</dbReference>
<evidence type="ECO:0000256" key="4">
    <source>
        <dbReference type="ARBA" id="ARBA00022692"/>
    </source>
</evidence>
<feature type="transmembrane region" description="Helical" evidence="7">
    <location>
        <begin position="78"/>
        <end position="98"/>
    </location>
</feature>
<dbReference type="AlphaFoldDB" id="A0A6M9PFN3"/>
<dbReference type="InterPro" id="IPR018383">
    <property type="entry name" value="UPF0324_pro"/>
</dbReference>
<dbReference type="PANTHER" id="PTHR30106">
    <property type="entry name" value="INNER MEMBRANE PROTEIN YEIH-RELATED"/>
    <property type="match status" value="1"/>
</dbReference>
<gene>
    <name evidence="8" type="ORF">DN92_07605</name>
</gene>
<keyword evidence="4 7" id="KW-0812">Transmembrane</keyword>
<feature type="transmembrane region" description="Helical" evidence="7">
    <location>
        <begin position="105"/>
        <end position="124"/>
    </location>
</feature>
<accession>A0A6M9PFN3</accession>
<dbReference type="Pfam" id="PF03601">
    <property type="entry name" value="Cons_hypoth698"/>
    <property type="match status" value="1"/>
</dbReference>
<evidence type="ECO:0000256" key="3">
    <source>
        <dbReference type="ARBA" id="ARBA00022475"/>
    </source>
</evidence>
<feature type="transmembrane region" description="Helical" evidence="7">
    <location>
        <begin position="167"/>
        <end position="191"/>
    </location>
</feature>
<sequence length="317" mass="33375">MACIAITIATSFLSQNYGGPQLLYALLIGLSLHVIYDREVIKPGVDFCAKNMLRLGVAFLGIRITFSDIAAIGLSTGLMLVIAVTATVCLGFILAKLLNLSTDSGLIAGGSVGICGASAALAIASVLPKTKDNERFTLLVVVGVTILSSLAMVIYPFLLQAMDISPLFAGIFLGATIHDVAQVVAAGMIFGPEAGDVATVVKLFRVALLLPVVLFISVFLGAQTSSKKLGWASLRLIPNFLLGFMALSVVASMQILPLPTIESISDLSRWMLVIAIAASGVKTSFKELGKLGWKPVLMLLVETIFIASIGFAFIRVV</sequence>
<evidence type="ECO:0000256" key="1">
    <source>
        <dbReference type="ARBA" id="ARBA00004651"/>
    </source>
</evidence>
<evidence type="ECO:0000313" key="8">
    <source>
        <dbReference type="EMBL" id="QKM61570.1"/>
    </source>
</evidence>
<keyword evidence="9" id="KW-1185">Reference proteome</keyword>
<evidence type="ECO:0000256" key="2">
    <source>
        <dbReference type="ARBA" id="ARBA00007977"/>
    </source>
</evidence>
<reference evidence="8 9" key="1">
    <citation type="submission" date="2018-04" db="EMBL/GenBank/DDBJ databases">
        <title>Polynucleobacter sp. UK-Long2-W17 genome.</title>
        <authorList>
            <person name="Hahn M.W."/>
        </authorList>
    </citation>
    <scope>NUCLEOTIDE SEQUENCE [LARGE SCALE GENOMIC DNA]</scope>
    <source>
        <strain evidence="8 9">UK-Long2-W17</strain>
    </source>
</reference>
<feature type="transmembrane region" description="Helical" evidence="7">
    <location>
        <begin position="136"/>
        <end position="155"/>
    </location>
</feature>
<evidence type="ECO:0000256" key="7">
    <source>
        <dbReference type="SAM" id="Phobius"/>
    </source>
</evidence>
<dbReference type="KEGG" id="pard:DN92_07605"/>
<dbReference type="GO" id="GO:0005886">
    <property type="term" value="C:plasma membrane"/>
    <property type="evidence" value="ECO:0007669"/>
    <property type="project" value="UniProtKB-SubCell"/>
</dbReference>
<feature type="transmembrane region" description="Helical" evidence="7">
    <location>
        <begin position="203"/>
        <end position="222"/>
    </location>
</feature>
<dbReference type="PANTHER" id="PTHR30106:SF2">
    <property type="entry name" value="UPF0324 INNER MEMBRANE PROTEIN YEIH"/>
    <property type="match status" value="1"/>
</dbReference>
<dbReference type="EMBL" id="CP028940">
    <property type="protein sequence ID" value="QKM61570.1"/>
    <property type="molecule type" value="Genomic_DNA"/>
</dbReference>
<keyword evidence="3" id="KW-1003">Cell membrane</keyword>
<feature type="transmembrane region" description="Helical" evidence="7">
    <location>
        <begin position="234"/>
        <end position="255"/>
    </location>
</feature>